<protein>
    <submittedName>
        <fullName evidence="1">Uncharacterized protein</fullName>
    </submittedName>
</protein>
<comment type="caution">
    <text evidence="1">The sequence shown here is derived from an EMBL/GenBank/DDBJ whole genome shotgun (WGS) entry which is preliminary data.</text>
</comment>
<proteinExistence type="predicted"/>
<dbReference type="InterPro" id="IPR046341">
    <property type="entry name" value="SET_dom_sf"/>
</dbReference>
<dbReference type="Gene3D" id="2.170.270.10">
    <property type="entry name" value="SET domain"/>
    <property type="match status" value="1"/>
</dbReference>
<dbReference type="SUPFAM" id="SSF82199">
    <property type="entry name" value="SET domain"/>
    <property type="match status" value="1"/>
</dbReference>
<reference evidence="1 2" key="1">
    <citation type="submission" date="2024-09" db="EMBL/GenBank/DDBJ databases">
        <title>Chromosome-scale assembly of Riccia sorocarpa.</title>
        <authorList>
            <person name="Paukszto L."/>
        </authorList>
    </citation>
    <scope>NUCLEOTIDE SEQUENCE [LARGE SCALE GENOMIC DNA]</scope>
    <source>
        <strain evidence="1">LP-2024</strain>
        <tissue evidence="1">Aerial parts of the thallus</tissue>
    </source>
</reference>
<dbReference type="EMBL" id="JBJQOH010000007">
    <property type="protein sequence ID" value="KAL3681376.1"/>
    <property type="molecule type" value="Genomic_DNA"/>
</dbReference>
<evidence type="ECO:0000313" key="1">
    <source>
        <dbReference type="EMBL" id="KAL3681376.1"/>
    </source>
</evidence>
<evidence type="ECO:0000313" key="2">
    <source>
        <dbReference type="Proteomes" id="UP001633002"/>
    </source>
</evidence>
<organism evidence="1 2">
    <name type="scientific">Riccia sorocarpa</name>
    <dbReference type="NCBI Taxonomy" id="122646"/>
    <lineage>
        <taxon>Eukaryota</taxon>
        <taxon>Viridiplantae</taxon>
        <taxon>Streptophyta</taxon>
        <taxon>Embryophyta</taxon>
        <taxon>Marchantiophyta</taxon>
        <taxon>Marchantiopsida</taxon>
        <taxon>Marchantiidae</taxon>
        <taxon>Marchantiales</taxon>
        <taxon>Ricciaceae</taxon>
        <taxon>Riccia</taxon>
    </lineage>
</organism>
<dbReference type="Proteomes" id="UP001633002">
    <property type="component" value="Unassembled WGS sequence"/>
</dbReference>
<sequence>MTGTWHKTRRNKYHFVRLVVLSHRTFKKSVTSEGRATQGGMMDMALVASAAPISGRPKRRLSSRNTNSSCYGATVANGAYATVAKILRELLELERMIPAANVLEIVWKQHFLIFFTHEGNRWGLRTLEQLHVGAFVCEYVG</sequence>
<accession>A0ABD3GS35</accession>
<gene>
    <name evidence="1" type="ORF">R1sor_024332</name>
</gene>
<keyword evidence="2" id="KW-1185">Reference proteome</keyword>
<name>A0ABD3GS35_9MARC</name>
<dbReference type="AlphaFoldDB" id="A0ABD3GS35"/>